<sequence>IDHVVAFGEQGDDTPVPVIQIVKPHVFAKGGDYTKDKLPEADTVEKFGGQIVFLPHIPAHSTTGIIQRINESKVVK</sequence>
<feature type="non-terminal residue" evidence="3">
    <location>
        <position position="1"/>
    </location>
</feature>
<accession>A0AAP2E3Y1</accession>
<feature type="non-terminal residue" evidence="3">
    <location>
        <position position="76"/>
    </location>
</feature>
<keyword evidence="1" id="KW-0808">Transferase</keyword>
<organism evidence="3 4">
    <name type="scientific">Dawidia cretensis</name>
    <dbReference type="NCBI Taxonomy" id="2782350"/>
    <lineage>
        <taxon>Bacteria</taxon>
        <taxon>Pseudomonadati</taxon>
        <taxon>Bacteroidota</taxon>
        <taxon>Cytophagia</taxon>
        <taxon>Cytophagales</taxon>
        <taxon>Chryseotaleaceae</taxon>
        <taxon>Dawidia</taxon>
    </lineage>
</organism>
<comment type="caution">
    <text evidence="3">The sequence shown here is derived from an EMBL/GenBank/DDBJ whole genome shotgun (WGS) entry which is preliminary data.</text>
</comment>
<evidence type="ECO:0008006" key="5">
    <source>
        <dbReference type="Google" id="ProtNLM"/>
    </source>
</evidence>
<dbReference type="Proteomes" id="UP001319080">
    <property type="component" value="Unassembled WGS sequence"/>
</dbReference>
<dbReference type="PANTHER" id="PTHR43793:SF2">
    <property type="entry name" value="BIFUNCTIONAL PROTEIN HLDE"/>
    <property type="match status" value="1"/>
</dbReference>
<gene>
    <name evidence="3" type="ORF">KK062_30685</name>
</gene>
<name>A0AAP2E3Y1_9BACT</name>
<evidence type="ECO:0000256" key="1">
    <source>
        <dbReference type="ARBA" id="ARBA00022679"/>
    </source>
</evidence>
<dbReference type="GO" id="GO:0016779">
    <property type="term" value="F:nucleotidyltransferase activity"/>
    <property type="evidence" value="ECO:0007669"/>
    <property type="project" value="UniProtKB-KW"/>
</dbReference>
<dbReference type="InterPro" id="IPR014729">
    <property type="entry name" value="Rossmann-like_a/b/a_fold"/>
</dbReference>
<keyword evidence="2" id="KW-0548">Nucleotidyltransferase</keyword>
<dbReference type="PANTHER" id="PTHR43793">
    <property type="entry name" value="FAD SYNTHASE"/>
    <property type="match status" value="1"/>
</dbReference>
<proteinExistence type="predicted"/>
<protein>
    <recommendedName>
        <fullName evidence="5">D-glycero-beta-D-manno-heptose 1-phosphate adenylyltransferase</fullName>
    </recommendedName>
</protein>
<evidence type="ECO:0000313" key="3">
    <source>
        <dbReference type="EMBL" id="MBT1712640.1"/>
    </source>
</evidence>
<dbReference type="Gene3D" id="3.40.50.620">
    <property type="entry name" value="HUPs"/>
    <property type="match status" value="1"/>
</dbReference>
<keyword evidence="4" id="KW-1185">Reference proteome</keyword>
<dbReference type="AlphaFoldDB" id="A0AAP2E3Y1"/>
<reference evidence="3 4" key="1">
    <citation type="submission" date="2021-05" db="EMBL/GenBank/DDBJ databases">
        <title>A Polyphasic approach of four new species of the genus Ohtaekwangia: Ohtaekwangia histidinii sp. nov., Ohtaekwangia cretensis sp. nov., Ohtaekwangia indiensis sp. nov., Ohtaekwangia reichenbachii sp. nov. from diverse environment.</title>
        <authorList>
            <person name="Octaviana S."/>
        </authorList>
    </citation>
    <scope>NUCLEOTIDE SEQUENCE [LARGE SCALE GENOMIC DNA]</scope>
    <source>
        <strain evidence="3 4">PWU5</strain>
    </source>
</reference>
<evidence type="ECO:0000256" key="2">
    <source>
        <dbReference type="ARBA" id="ARBA00022695"/>
    </source>
</evidence>
<dbReference type="EMBL" id="JAHESE010000270">
    <property type="protein sequence ID" value="MBT1712640.1"/>
    <property type="molecule type" value="Genomic_DNA"/>
</dbReference>
<evidence type="ECO:0000313" key="4">
    <source>
        <dbReference type="Proteomes" id="UP001319080"/>
    </source>
</evidence>
<dbReference type="InterPro" id="IPR050385">
    <property type="entry name" value="Archaeal_FAD_synthase"/>
</dbReference>